<accession>A0A511J4T7</accession>
<dbReference type="Proteomes" id="UP000321830">
    <property type="component" value="Unassembled WGS sequence"/>
</dbReference>
<evidence type="ECO:0000313" key="2">
    <source>
        <dbReference type="EMBL" id="GEL93015.1"/>
    </source>
</evidence>
<keyword evidence="1" id="KW-1133">Transmembrane helix</keyword>
<proteinExistence type="predicted"/>
<evidence type="ECO:0000313" key="3">
    <source>
        <dbReference type="Proteomes" id="UP000321830"/>
    </source>
</evidence>
<sequence>MLSIITFLLFIYVILVYYLLFLFLVSKKLLAGRKKILHTVFPELKSKIAFNQRKKK</sequence>
<keyword evidence="1" id="KW-0472">Membrane</keyword>
<organism evidence="2 3">
    <name type="scientific">Enterococcus villorum</name>
    <dbReference type="NCBI Taxonomy" id="112904"/>
    <lineage>
        <taxon>Bacteria</taxon>
        <taxon>Bacillati</taxon>
        <taxon>Bacillota</taxon>
        <taxon>Bacilli</taxon>
        <taxon>Lactobacillales</taxon>
        <taxon>Enterococcaceae</taxon>
        <taxon>Enterococcus</taxon>
    </lineage>
</organism>
<feature type="transmembrane region" description="Helical" evidence="1">
    <location>
        <begin position="6"/>
        <end position="25"/>
    </location>
</feature>
<dbReference type="AlphaFoldDB" id="A0A511J4T7"/>
<reference evidence="2 3" key="1">
    <citation type="submission" date="2019-07" db="EMBL/GenBank/DDBJ databases">
        <title>Whole genome shotgun sequence of Enterococcus villorum NBRC 100699.</title>
        <authorList>
            <person name="Hosoyama A."/>
            <person name="Uohara A."/>
            <person name="Ohji S."/>
            <person name="Ichikawa N."/>
        </authorList>
    </citation>
    <scope>NUCLEOTIDE SEQUENCE [LARGE SCALE GENOMIC DNA]</scope>
    <source>
        <strain evidence="2 3">NBRC 100699</strain>
    </source>
</reference>
<comment type="caution">
    <text evidence="2">The sequence shown here is derived from an EMBL/GenBank/DDBJ whole genome shotgun (WGS) entry which is preliminary data.</text>
</comment>
<gene>
    <name evidence="2" type="ORF">EVI01_23520</name>
</gene>
<evidence type="ECO:0000256" key="1">
    <source>
        <dbReference type="SAM" id="Phobius"/>
    </source>
</evidence>
<name>A0A511J4T7_9ENTE</name>
<protein>
    <submittedName>
        <fullName evidence="2">Uncharacterized protein</fullName>
    </submittedName>
</protein>
<dbReference type="EMBL" id="BJWF01000043">
    <property type="protein sequence ID" value="GEL93015.1"/>
    <property type="molecule type" value="Genomic_DNA"/>
</dbReference>
<keyword evidence="1" id="KW-0812">Transmembrane</keyword>